<protein>
    <submittedName>
        <fullName evidence="2">Uncharacterized protein</fullName>
    </submittedName>
</protein>
<evidence type="ECO:0000313" key="2">
    <source>
        <dbReference type="EMBL" id="QCI10884.1"/>
    </source>
</evidence>
<name>A0A4D6X4E9_PSEPU</name>
<dbReference type="Proteomes" id="UP000298551">
    <property type="component" value="Chromosome"/>
</dbReference>
<organism evidence="2 3">
    <name type="scientific">Pseudomonas putida</name>
    <name type="common">Arthrobacter siderocapsulatus</name>
    <dbReference type="NCBI Taxonomy" id="303"/>
    <lineage>
        <taxon>Bacteria</taxon>
        <taxon>Pseudomonadati</taxon>
        <taxon>Pseudomonadota</taxon>
        <taxon>Gammaproteobacteria</taxon>
        <taxon>Pseudomonadales</taxon>
        <taxon>Pseudomonadaceae</taxon>
        <taxon>Pseudomonas</taxon>
    </lineage>
</organism>
<evidence type="ECO:0000313" key="3">
    <source>
        <dbReference type="Proteomes" id="UP000298551"/>
    </source>
</evidence>
<evidence type="ECO:0000256" key="1">
    <source>
        <dbReference type="SAM" id="MobiDB-lite"/>
    </source>
</evidence>
<dbReference type="AlphaFoldDB" id="A0A4D6X4E9"/>
<feature type="region of interest" description="Disordered" evidence="1">
    <location>
        <begin position="66"/>
        <end position="117"/>
    </location>
</feature>
<dbReference type="OrthoDB" id="7031409at2"/>
<dbReference type="EMBL" id="CP039371">
    <property type="protein sequence ID" value="QCI10884.1"/>
    <property type="molecule type" value="Genomic_DNA"/>
</dbReference>
<proteinExistence type="predicted"/>
<reference evidence="3" key="1">
    <citation type="submission" date="2019-04" db="EMBL/GenBank/DDBJ databases">
        <title>Genome sequence of Pseudomonas putida 1290, an auxin catabolizing strain.</title>
        <authorList>
            <person name="Laird T.S."/>
            <person name="Leveau J.H.J."/>
        </authorList>
    </citation>
    <scope>NUCLEOTIDE SEQUENCE [LARGE SCALE GENOMIC DNA]</scope>
    <source>
        <strain evidence="3">1290</strain>
    </source>
</reference>
<gene>
    <name evidence="2" type="ORF">E6B08_05465</name>
</gene>
<accession>A0A4D6X4E9</accession>
<sequence>MGWRISTGFRTCCSSRRGSSGGGRGWLRSYGSRRISLRADIAGAALQPIRGTSPLPQELCKLQDQGDIRGSGLVPRMGRKAAPDTQASGQNARIPATPWAPAFQAFSRSPGPTPPSR</sequence>